<dbReference type="PANTHER" id="PTHR21734">
    <property type="entry name" value="INHIBITOR OF NUCLEAR FACTOR KAPPA-B KINASE-INTERACTING PROTEIN"/>
    <property type="match status" value="1"/>
</dbReference>
<keyword evidence="4" id="KW-0418">Kinase</keyword>
<dbReference type="GeneID" id="129335444"/>
<evidence type="ECO:0000313" key="4">
    <source>
        <dbReference type="RefSeq" id="XP_054843916.1"/>
    </source>
</evidence>
<name>A0AA97L6V0_EUBMA</name>
<reference evidence="4" key="1">
    <citation type="submission" date="2025-08" db="UniProtKB">
        <authorList>
            <consortium name="RefSeq"/>
        </authorList>
    </citation>
    <scope>IDENTIFICATION</scope>
    <source>
        <tissue evidence="4">Blood</tissue>
    </source>
</reference>
<dbReference type="InterPro" id="IPR024152">
    <property type="entry name" value="Inh_kappa-B_kinase-int"/>
</dbReference>
<evidence type="ECO:0000256" key="1">
    <source>
        <dbReference type="SAM" id="Coils"/>
    </source>
</evidence>
<feature type="coiled-coil region" evidence="1">
    <location>
        <begin position="187"/>
        <end position="257"/>
    </location>
</feature>
<gene>
    <name evidence="4" type="primary">IKBIP</name>
</gene>
<feature type="compositionally biased region" description="Basic residues" evidence="2">
    <location>
        <begin position="1"/>
        <end position="10"/>
    </location>
</feature>
<feature type="compositionally biased region" description="Basic and acidic residues" evidence="2">
    <location>
        <begin position="16"/>
        <end position="25"/>
    </location>
</feature>
<sequence length="368" mass="41572">MSEIKQRRKTNTSAKLNEEQQKLDEQLGAGSTSGLRSLWMDPRTAASCLSLTVCVGLTWFLFQQSAQLIAVQEKFHLLKEEAVKFQDIETKIEQMSTKLESSLSVLQKASSSISVMTKLQQEVASLHNIIPDIQNSEQTLSEKVQSVNEKFQCVIASWKRSQEEMDTNASSLKLEAKILHNEVTSQINAADSGIKSLSERLKDLEDSTVRNIKTLNRQEEADLSKIEQRLQADTESAQEVEEKQNNLLVRNNDLRQKLADREPKEEECKSHLPIIENAIHSVVRLSSNLIGIEKEVKDMAVKVFNSEGEMVKATFEIMNIQKALEGIKKSRLTLQKEVPVLKIHDFTQSTAEIIKEHLENHPPVNDTA</sequence>
<dbReference type="CTD" id="121457"/>
<dbReference type="RefSeq" id="XP_054843916.1">
    <property type="nucleotide sequence ID" value="XM_054987941.1"/>
</dbReference>
<dbReference type="GO" id="GO:0016301">
    <property type="term" value="F:kinase activity"/>
    <property type="evidence" value="ECO:0007669"/>
    <property type="project" value="UniProtKB-KW"/>
</dbReference>
<evidence type="ECO:0000256" key="2">
    <source>
        <dbReference type="SAM" id="MobiDB-lite"/>
    </source>
</evidence>
<proteinExistence type="predicted"/>
<evidence type="ECO:0000313" key="3">
    <source>
        <dbReference type="Proteomes" id="UP001190640"/>
    </source>
</evidence>
<keyword evidence="1" id="KW-0175">Coiled coil</keyword>
<feature type="region of interest" description="Disordered" evidence="2">
    <location>
        <begin position="1"/>
        <end position="28"/>
    </location>
</feature>
<dbReference type="Proteomes" id="UP001190640">
    <property type="component" value="Chromosome 9"/>
</dbReference>
<protein>
    <submittedName>
        <fullName evidence="4">Inhibitor of nuclear factor kappa-B kinase-interacting protein isoform X1</fullName>
    </submittedName>
</protein>
<accession>A0AA97L6V0</accession>
<dbReference type="KEGG" id="emc:129335444"/>
<dbReference type="AlphaFoldDB" id="A0AA97L6V0"/>
<keyword evidence="4" id="KW-0808">Transferase</keyword>
<organism evidence="3 4">
    <name type="scientific">Eublepharis macularius</name>
    <name type="common">Leopard gecko</name>
    <name type="synonym">Cyrtodactylus macularius</name>
    <dbReference type="NCBI Taxonomy" id="481883"/>
    <lineage>
        <taxon>Eukaryota</taxon>
        <taxon>Metazoa</taxon>
        <taxon>Chordata</taxon>
        <taxon>Craniata</taxon>
        <taxon>Vertebrata</taxon>
        <taxon>Euteleostomi</taxon>
        <taxon>Lepidosauria</taxon>
        <taxon>Squamata</taxon>
        <taxon>Bifurcata</taxon>
        <taxon>Gekkota</taxon>
        <taxon>Eublepharidae</taxon>
        <taxon>Eublepharinae</taxon>
        <taxon>Eublepharis</taxon>
    </lineage>
</organism>
<dbReference type="PANTHER" id="PTHR21734:SF11">
    <property type="entry name" value="INHIBITOR OF NUCLEAR FACTOR KAPPA-B KINASE-INTERACTING PROTEIN"/>
    <property type="match status" value="1"/>
</dbReference>
<keyword evidence="3" id="KW-1185">Reference proteome</keyword>